<gene>
    <name evidence="1" type="ORF">LX95_01228</name>
</gene>
<keyword evidence="2" id="KW-1185">Reference proteome</keyword>
<dbReference type="Pfam" id="PF13715">
    <property type="entry name" value="CarbopepD_reg_2"/>
    <property type="match status" value="1"/>
</dbReference>
<dbReference type="SUPFAM" id="SSF49464">
    <property type="entry name" value="Carboxypeptidase regulatory domain-like"/>
    <property type="match status" value="1"/>
</dbReference>
<evidence type="ECO:0000313" key="1">
    <source>
        <dbReference type="EMBL" id="PZW41547.1"/>
    </source>
</evidence>
<sequence>METKPYTPILVIFIFILSMTVSAQEDFKSYRGFVINEVTEEPITAAKVEVKNHDFSTVTNKEGEFTLKIPRKLTNAVITISYLGYENKSLHLRNFNEERTRIELLESSEKLSEVNLYQIKDALSLVKNCFSKRGENYMDNSMVMTGFYRETIQIGRRNVSLSEAVVKIHKEPYTSNKKDRVSIFKARKNTDYSRLDTLALKLRGGPYSSLYLDVMEYPEFLFEDEQLSNYTFSLDEPTSINNRYVHQINFEENVKNNSWYSGTLYIDAATSTLLKANYKLNIENRKLAAKMFVHRKPGSVKVYPEQIEYKVDYFEKNGKWYYGHSSAMLEFVVNWKKKLFNSRFILNNEMIVTNREETTKNNLKKSNYIKPSIVMADDVSGFRDSNFWGSSNIIEPEKSIQNAIEKIRKKLD</sequence>
<reference evidence="1 2" key="1">
    <citation type="submission" date="2018-06" db="EMBL/GenBank/DDBJ databases">
        <title>Genomic Encyclopedia of Archaeal and Bacterial Type Strains, Phase II (KMG-II): from individual species to whole genera.</title>
        <authorList>
            <person name="Goeker M."/>
        </authorList>
    </citation>
    <scope>NUCLEOTIDE SEQUENCE [LARGE SCALE GENOMIC DNA]</scope>
    <source>
        <strain evidence="1 2">DSM 15361</strain>
    </source>
</reference>
<comment type="caution">
    <text evidence="1">The sequence shown here is derived from an EMBL/GenBank/DDBJ whole genome shotgun (WGS) entry which is preliminary data.</text>
</comment>
<protein>
    <submittedName>
        <fullName evidence="1">Carboxypeptidase-like protein</fullName>
    </submittedName>
</protein>
<dbReference type="Proteomes" id="UP000249542">
    <property type="component" value="Unassembled WGS sequence"/>
</dbReference>
<keyword evidence="1" id="KW-0645">Protease</keyword>
<name>A0A2W7IQ49_9FLAO</name>
<organism evidence="1 2">
    <name type="scientific">Mesonia algae</name>
    <dbReference type="NCBI Taxonomy" id="213248"/>
    <lineage>
        <taxon>Bacteria</taxon>
        <taxon>Pseudomonadati</taxon>
        <taxon>Bacteroidota</taxon>
        <taxon>Flavobacteriia</taxon>
        <taxon>Flavobacteriales</taxon>
        <taxon>Flavobacteriaceae</taxon>
        <taxon>Mesonia</taxon>
    </lineage>
</organism>
<dbReference type="EMBL" id="QKYV01000003">
    <property type="protein sequence ID" value="PZW41547.1"/>
    <property type="molecule type" value="Genomic_DNA"/>
</dbReference>
<dbReference type="Gene3D" id="2.60.40.1120">
    <property type="entry name" value="Carboxypeptidase-like, regulatory domain"/>
    <property type="match status" value="1"/>
</dbReference>
<keyword evidence="1" id="KW-0378">Hydrolase</keyword>
<keyword evidence="1" id="KW-0121">Carboxypeptidase</keyword>
<dbReference type="InterPro" id="IPR008969">
    <property type="entry name" value="CarboxyPept-like_regulatory"/>
</dbReference>
<dbReference type="AlphaFoldDB" id="A0A2W7IQ49"/>
<proteinExistence type="predicted"/>
<accession>A0A2W7IQ49</accession>
<evidence type="ECO:0000313" key="2">
    <source>
        <dbReference type="Proteomes" id="UP000249542"/>
    </source>
</evidence>
<dbReference type="RefSeq" id="WP_245924731.1">
    <property type="nucleotide sequence ID" value="NZ_QKYV01000003.1"/>
</dbReference>
<dbReference type="GO" id="GO:0004180">
    <property type="term" value="F:carboxypeptidase activity"/>
    <property type="evidence" value="ECO:0007669"/>
    <property type="project" value="UniProtKB-KW"/>
</dbReference>